<evidence type="ECO:0000259" key="12">
    <source>
        <dbReference type="PROSITE" id="PS01124"/>
    </source>
</evidence>
<dbReference type="PANTHER" id="PTHR43280:SF2">
    <property type="entry name" value="HTH-TYPE TRANSCRIPTIONAL REGULATOR EXSA"/>
    <property type="match status" value="1"/>
</dbReference>
<dbReference type="Pfam" id="PF12833">
    <property type="entry name" value="HTH_18"/>
    <property type="match status" value="1"/>
</dbReference>
<evidence type="ECO:0000256" key="10">
    <source>
        <dbReference type="ARBA" id="ARBA00023163"/>
    </source>
</evidence>
<dbReference type="InterPro" id="IPR035451">
    <property type="entry name" value="Ada-like_dom_sf"/>
</dbReference>
<dbReference type="SUPFAM" id="SSF46689">
    <property type="entry name" value="Homeodomain-like"/>
    <property type="match status" value="2"/>
</dbReference>
<keyword evidence="2" id="KW-0489">Methyltransferase</keyword>
<dbReference type="PROSITE" id="PS01124">
    <property type="entry name" value="HTH_ARAC_FAMILY_2"/>
    <property type="match status" value="1"/>
</dbReference>
<evidence type="ECO:0000256" key="8">
    <source>
        <dbReference type="ARBA" id="ARBA00023125"/>
    </source>
</evidence>
<evidence type="ECO:0000256" key="3">
    <source>
        <dbReference type="ARBA" id="ARBA00022679"/>
    </source>
</evidence>
<evidence type="ECO:0000256" key="7">
    <source>
        <dbReference type="ARBA" id="ARBA00023015"/>
    </source>
</evidence>
<dbReference type="Gene3D" id="3.40.10.10">
    <property type="entry name" value="DNA Methylphosphotriester Repair Domain"/>
    <property type="match status" value="1"/>
</dbReference>
<dbReference type="PRINTS" id="PR00032">
    <property type="entry name" value="HTHARAC"/>
</dbReference>
<dbReference type="InterPro" id="IPR020449">
    <property type="entry name" value="Tscrpt_reg_AraC-type_HTH"/>
</dbReference>
<dbReference type="PROSITE" id="PS00041">
    <property type="entry name" value="HTH_ARAC_FAMILY_1"/>
    <property type="match status" value="1"/>
</dbReference>
<dbReference type="PANTHER" id="PTHR43280">
    <property type="entry name" value="ARAC-FAMILY TRANSCRIPTIONAL REGULATOR"/>
    <property type="match status" value="1"/>
</dbReference>
<keyword evidence="10" id="KW-0804">Transcription</keyword>
<evidence type="ECO:0000256" key="5">
    <source>
        <dbReference type="ARBA" id="ARBA00022763"/>
    </source>
</evidence>
<dbReference type="InterPro" id="IPR018062">
    <property type="entry name" value="HTH_AraC-typ_CS"/>
</dbReference>
<evidence type="ECO:0000256" key="11">
    <source>
        <dbReference type="ARBA" id="ARBA00023204"/>
    </source>
</evidence>
<dbReference type="SMART" id="SM00342">
    <property type="entry name" value="HTH_ARAC"/>
    <property type="match status" value="1"/>
</dbReference>
<evidence type="ECO:0000256" key="6">
    <source>
        <dbReference type="ARBA" id="ARBA00022833"/>
    </source>
</evidence>
<dbReference type="Gene3D" id="1.10.10.60">
    <property type="entry name" value="Homeodomain-like"/>
    <property type="match status" value="2"/>
</dbReference>
<dbReference type="InterPro" id="IPR004026">
    <property type="entry name" value="Ada_DNA_repair_Zn-bd"/>
</dbReference>
<comment type="cofactor">
    <cofactor evidence="1">
        <name>Zn(2+)</name>
        <dbReference type="ChEBI" id="CHEBI:29105"/>
    </cofactor>
</comment>
<keyword evidence="14" id="KW-1185">Reference proteome</keyword>
<keyword evidence="6" id="KW-0862">Zinc</keyword>
<keyword evidence="11" id="KW-0234">DNA repair</keyword>
<gene>
    <name evidence="13" type="ORF">ACFFMS_07040</name>
</gene>
<accession>A0ABV5WD11</accession>
<dbReference type="SUPFAM" id="SSF57884">
    <property type="entry name" value="Ada DNA repair protein, N-terminal domain (N-Ada 10)"/>
    <property type="match status" value="1"/>
</dbReference>
<dbReference type="Proteomes" id="UP001589609">
    <property type="component" value="Unassembled WGS sequence"/>
</dbReference>
<evidence type="ECO:0000256" key="2">
    <source>
        <dbReference type="ARBA" id="ARBA00022603"/>
    </source>
</evidence>
<dbReference type="RefSeq" id="WP_379948546.1">
    <property type="nucleotide sequence ID" value="NZ_JBHMAF010000024.1"/>
</dbReference>
<dbReference type="EMBL" id="JBHMAF010000024">
    <property type="protein sequence ID" value="MFB9758276.1"/>
    <property type="molecule type" value="Genomic_DNA"/>
</dbReference>
<dbReference type="InterPro" id="IPR018060">
    <property type="entry name" value="HTH_AraC"/>
</dbReference>
<evidence type="ECO:0000256" key="1">
    <source>
        <dbReference type="ARBA" id="ARBA00001947"/>
    </source>
</evidence>
<dbReference type="InterPro" id="IPR016220">
    <property type="entry name" value="Me-P-triester_DNA_alkyl-Trfase"/>
</dbReference>
<keyword evidence="4" id="KW-0479">Metal-binding</keyword>
<dbReference type="PIRSF" id="PIRSF000408">
    <property type="entry name" value="Alkyltransferas_AdaA"/>
    <property type="match status" value="1"/>
</dbReference>
<evidence type="ECO:0000256" key="9">
    <source>
        <dbReference type="ARBA" id="ARBA00023159"/>
    </source>
</evidence>
<evidence type="ECO:0000313" key="13">
    <source>
        <dbReference type="EMBL" id="MFB9758276.1"/>
    </source>
</evidence>
<protein>
    <submittedName>
        <fullName evidence="13">Bifunctional transcriptional activator/DNA repair enzyme AdaA</fullName>
    </submittedName>
</protein>
<dbReference type="Pfam" id="PF02805">
    <property type="entry name" value="Ada_Zn_binding"/>
    <property type="match status" value="1"/>
</dbReference>
<keyword evidence="7" id="KW-0805">Transcription regulation</keyword>
<keyword evidence="5" id="KW-0227">DNA damage</keyword>
<proteinExistence type="predicted"/>
<keyword evidence="9" id="KW-0010">Activator</keyword>
<feature type="domain" description="HTH araC/xylS-type" evidence="12">
    <location>
        <begin position="83"/>
        <end position="181"/>
    </location>
</feature>
<reference evidence="13 14" key="1">
    <citation type="submission" date="2024-09" db="EMBL/GenBank/DDBJ databases">
        <authorList>
            <person name="Sun Q."/>
            <person name="Mori K."/>
        </authorList>
    </citation>
    <scope>NUCLEOTIDE SEQUENCE [LARGE SCALE GENOMIC DNA]</scope>
    <source>
        <strain evidence="13 14">JCM 11201</strain>
    </source>
</reference>
<keyword evidence="3" id="KW-0808">Transferase</keyword>
<keyword evidence="8" id="KW-0238">DNA-binding</keyword>
<evidence type="ECO:0000256" key="4">
    <source>
        <dbReference type="ARBA" id="ARBA00022723"/>
    </source>
</evidence>
<evidence type="ECO:0000313" key="14">
    <source>
        <dbReference type="Proteomes" id="UP001589609"/>
    </source>
</evidence>
<organism evidence="13 14">
    <name type="scientific">Ectobacillus funiculus</name>
    <dbReference type="NCBI Taxonomy" id="137993"/>
    <lineage>
        <taxon>Bacteria</taxon>
        <taxon>Bacillati</taxon>
        <taxon>Bacillota</taxon>
        <taxon>Bacilli</taxon>
        <taxon>Bacillales</taxon>
        <taxon>Bacillaceae</taxon>
        <taxon>Ectobacillus</taxon>
    </lineage>
</organism>
<sequence>MSFLNEEVMWDAVIHCQEAYDGLFCYAVKSTGICCKPSCKSRIPLKENVTFYSSVSAAMADGYRPCKRCRPNLLQSNEEELVQSIKQLIERDYHHTLTLEQISLHVGMSKYHLQRVFKRNTGMSPLEYVTKLRVDEASTRLQTTEQTITDIAHDLGYTSSAHFSNVFRQQTGYTPSEYRMRR</sequence>
<comment type="caution">
    <text evidence="13">The sequence shown here is derived from an EMBL/GenBank/DDBJ whole genome shotgun (WGS) entry which is preliminary data.</text>
</comment>
<dbReference type="InterPro" id="IPR009057">
    <property type="entry name" value="Homeodomain-like_sf"/>
</dbReference>
<name>A0ABV5WD11_9BACI</name>